<dbReference type="GO" id="GO:0005524">
    <property type="term" value="F:ATP binding"/>
    <property type="evidence" value="ECO:0007669"/>
    <property type="project" value="UniProtKB-KW"/>
</dbReference>
<evidence type="ECO:0000256" key="1">
    <source>
        <dbReference type="ARBA" id="ARBA00004141"/>
    </source>
</evidence>
<keyword evidence="4 11" id="KW-0812">Transmembrane</keyword>
<evidence type="ECO:0000256" key="5">
    <source>
        <dbReference type="ARBA" id="ARBA00022741"/>
    </source>
</evidence>
<reference evidence="14 15" key="1">
    <citation type="journal article" date="2013" name="Genome Biol.">
        <title>Comparative genomics of the core and accessory genomes of 48 Sinorhizobium strains comprising five genospecies.</title>
        <authorList>
            <person name="Sugawara M."/>
            <person name="Epstein B."/>
            <person name="Badgley B.D."/>
            <person name="Unno T."/>
            <person name="Xu L."/>
            <person name="Reese J."/>
            <person name="Gyaneshwar P."/>
            <person name="Denny R."/>
            <person name="Mudge J."/>
            <person name="Bharti A.K."/>
            <person name="Farmer A.D."/>
            <person name="May G.D."/>
            <person name="Woodward J.E."/>
            <person name="Medigue C."/>
            <person name="Vallenet D."/>
            <person name="Lajus A."/>
            <person name="Rouy Z."/>
            <person name="Martinez-Vaz B."/>
            <person name="Tiffin P."/>
            <person name="Young N.D."/>
            <person name="Sadowsky M.J."/>
        </authorList>
    </citation>
    <scope>NUCLEOTIDE SEQUENCE [LARGE SCALE GENOMIC DNA]</scope>
    <source>
        <strain evidence="14 15">USDA4894</strain>
    </source>
</reference>
<evidence type="ECO:0000256" key="6">
    <source>
        <dbReference type="ARBA" id="ARBA00022777"/>
    </source>
</evidence>
<keyword evidence="3" id="KW-0808">Transferase</keyword>
<evidence type="ECO:0000256" key="2">
    <source>
        <dbReference type="ARBA" id="ARBA00022553"/>
    </source>
</evidence>
<evidence type="ECO:0000313" key="13">
    <source>
        <dbReference type="EMBL" id="MQX15840.1"/>
    </source>
</evidence>
<dbReference type="EMBL" id="WITC01000129">
    <property type="protein sequence ID" value="MQX19088.1"/>
    <property type="molecule type" value="Genomic_DNA"/>
</dbReference>
<feature type="transmembrane region" description="Helical" evidence="11">
    <location>
        <begin position="21"/>
        <end position="51"/>
    </location>
</feature>
<organism evidence="14 15">
    <name type="scientific">Sinorhizobium terangae</name>
    <dbReference type="NCBI Taxonomy" id="110322"/>
    <lineage>
        <taxon>Bacteria</taxon>
        <taxon>Pseudomonadati</taxon>
        <taxon>Pseudomonadota</taxon>
        <taxon>Alphaproteobacteria</taxon>
        <taxon>Hyphomicrobiales</taxon>
        <taxon>Rhizobiaceae</taxon>
        <taxon>Sinorhizobium/Ensifer group</taxon>
        <taxon>Sinorhizobium</taxon>
    </lineage>
</organism>
<evidence type="ECO:0000256" key="4">
    <source>
        <dbReference type="ARBA" id="ARBA00022692"/>
    </source>
</evidence>
<evidence type="ECO:0000256" key="3">
    <source>
        <dbReference type="ARBA" id="ARBA00022679"/>
    </source>
</evidence>
<sequence length="259" mass="27778">MTAIATLIAVGIDSGVAIPNISLIFVVPVVVAGVGFGLGPSLCSAVLGALAYNFFLTEPRYTLLVDDPANIWAIGLLFVIGLIVSSVAYTSRRRATDAALLRSQAAVLQDYGRAVVAAASMEAIVSTTVQTLAALFQVPVAVMTVSGSEVVSVNAVGDIELQEAEFEAARSSLEMRTVIRAETYPATASRFEFWPVKNVDGSVRCHWTGVQPQRCRNRKLPSTSFGVFWPWHLIVSILRMAVMLGLHVEPRMVTVKIAS</sequence>
<comment type="caution">
    <text evidence="14">The sequence shown here is derived from an EMBL/GenBank/DDBJ whole genome shotgun (WGS) entry which is preliminary data.</text>
</comment>
<feature type="domain" description="Sensor protein KdpD transmembrane" evidence="12">
    <location>
        <begin position="2"/>
        <end position="99"/>
    </location>
</feature>
<dbReference type="AlphaFoldDB" id="A0A6N7LPP3"/>
<name>A0A6N7LPP3_SINTE</name>
<feature type="transmembrane region" description="Helical" evidence="11">
    <location>
        <begin position="71"/>
        <end position="90"/>
    </location>
</feature>
<protein>
    <submittedName>
        <fullName evidence="14">DUF4118 domain-containing protein</fullName>
    </submittedName>
</protein>
<accession>A0A6N7LPP3</accession>
<evidence type="ECO:0000256" key="8">
    <source>
        <dbReference type="ARBA" id="ARBA00022989"/>
    </source>
</evidence>
<proteinExistence type="predicted"/>
<keyword evidence="5" id="KW-0547">Nucleotide-binding</keyword>
<dbReference type="RefSeq" id="WP_153439786.1">
    <property type="nucleotide sequence ID" value="NZ_JACIGA010000006.1"/>
</dbReference>
<gene>
    <name evidence="13" type="ORF">GHK62_14045</name>
    <name evidence="14" type="ORF">GHK62_31495</name>
</gene>
<keyword evidence="8 11" id="KW-1133">Transmembrane helix</keyword>
<keyword evidence="2" id="KW-0597">Phosphoprotein</keyword>
<dbReference type="Pfam" id="PF13493">
    <property type="entry name" value="DUF4118"/>
    <property type="match status" value="1"/>
</dbReference>
<keyword evidence="6" id="KW-0418">Kinase</keyword>
<keyword evidence="10 11" id="KW-0472">Membrane</keyword>
<evidence type="ECO:0000313" key="15">
    <source>
        <dbReference type="Proteomes" id="UP000439983"/>
    </source>
</evidence>
<evidence type="ECO:0000256" key="9">
    <source>
        <dbReference type="ARBA" id="ARBA00023012"/>
    </source>
</evidence>
<dbReference type="InterPro" id="IPR038318">
    <property type="entry name" value="KdpD_sf"/>
</dbReference>
<keyword evidence="7" id="KW-0067">ATP-binding</keyword>
<evidence type="ECO:0000256" key="11">
    <source>
        <dbReference type="SAM" id="Phobius"/>
    </source>
</evidence>
<dbReference type="OrthoDB" id="8207353at2"/>
<dbReference type="InterPro" id="IPR052023">
    <property type="entry name" value="Histidine_kinase_KdpD"/>
</dbReference>
<comment type="subcellular location">
    <subcellularLocation>
        <location evidence="1">Membrane</location>
        <topology evidence="1">Multi-pass membrane protein</topology>
    </subcellularLocation>
</comment>
<dbReference type="PANTHER" id="PTHR45569:SF1">
    <property type="entry name" value="SENSOR PROTEIN KDPD"/>
    <property type="match status" value="1"/>
</dbReference>
<evidence type="ECO:0000256" key="10">
    <source>
        <dbReference type="ARBA" id="ARBA00023136"/>
    </source>
</evidence>
<evidence type="ECO:0000313" key="14">
    <source>
        <dbReference type="EMBL" id="MQX19088.1"/>
    </source>
</evidence>
<dbReference type="EMBL" id="WITC01000057">
    <property type="protein sequence ID" value="MQX15840.1"/>
    <property type="molecule type" value="Genomic_DNA"/>
</dbReference>
<keyword evidence="9" id="KW-0902">Two-component regulatory system</keyword>
<evidence type="ECO:0000256" key="7">
    <source>
        <dbReference type="ARBA" id="ARBA00022840"/>
    </source>
</evidence>
<dbReference type="PANTHER" id="PTHR45569">
    <property type="entry name" value="SENSOR PROTEIN KDPD"/>
    <property type="match status" value="1"/>
</dbReference>
<keyword evidence="15" id="KW-1185">Reference proteome</keyword>
<dbReference type="InterPro" id="IPR025201">
    <property type="entry name" value="KdpD_TM"/>
</dbReference>
<dbReference type="GO" id="GO:0000155">
    <property type="term" value="F:phosphorelay sensor kinase activity"/>
    <property type="evidence" value="ECO:0007669"/>
    <property type="project" value="TreeGrafter"/>
</dbReference>
<evidence type="ECO:0000259" key="12">
    <source>
        <dbReference type="Pfam" id="PF13493"/>
    </source>
</evidence>
<dbReference type="GO" id="GO:0005886">
    <property type="term" value="C:plasma membrane"/>
    <property type="evidence" value="ECO:0007669"/>
    <property type="project" value="TreeGrafter"/>
</dbReference>
<dbReference type="Proteomes" id="UP000439983">
    <property type="component" value="Unassembled WGS sequence"/>
</dbReference>
<feature type="transmembrane region" description="Helical" evidence="11">
    <location>
        <begin position="228"/>
        <end position="246"/>
    </location>
</feature>
<dbReference type="Gene3D" id="1.20.120.620">
    <property type="entry name" value="Backbone structure of the membrane domain of e. Coli histidine kinase receptor kdpd"/>
    <property type="match status" value="1"/>
</dbReference>